<reference evidence="1" key="1">
    <citation type="submission" date="2019-09" db="EMBL/GenBank/DDBJ databases">
        <authorList>
            <person name="Needham M D."/>
        </authorList>
    </citation>
    <scope>NUCLEOTIDE SEQUENCE</scope>
</reference>
<dbReference type="AlphaFoldDB" id="A0A5E8CH87"/>
<accession>A0A5E8CH87</accession>
<organism evidence="1">
    <name type="scientific">seawater metagenome</name>
    <dbReference type="NCBI Taxonomy" id="1561972"/>
    <lineage>
        <taxon>unclassified sequences</taxon>
        <taxon>metagenomes</taxon>
        <taxon>ecological metagenomes</taxon>
    </lineage>
</organism>
<sequence length="193" mass="22219">MYFCPKCKYILDLSKMDTFAVSNESNESKKKPLNNVSSIIKRIMNDDSLEDYSINIDLNTLEENSKYKKLEEEDRIKVYNAVSESLFLNKSSGSSGAGFICQNCGYSKDINHSLLLYSQDFSDSVEGKKYSPDDYKLIMHDYTLPRTRDYNCKNVNCITNDKKNEGKKEAVFFRAGNFDVTYVCTVCEFGWTF</sequence>
<evidence type="ECO:0000313" key="1">
    <source>
        <dbReference type="EMBL" id="VVU94397.1"/>
    </source>
</evidence>
<dbReference type="EMBL" id="CABVLZ010000001">
    <property type="protein sequence ID" value="VVU94397.1"/>
    <property type="molecule type" value="Genomic_DNA"/>
</dbReference>
<name>A0A5E8CH87_9ZZZZ</name>
<proteinExistence type="predicted"/>
<gene>
    <name evidence="1" type="ORF">CPAV1605_119</name>
</gene>
<protein>
    <submittedName>
        <fullName evidence="1">Uncharacterized protein</fullName>
    </submittedName>
</protein>